<evidence type="ECO:0000256" key="1">
    <source>
        <dbReference type="SAM" id="MobiDB-lite"/>
    </source>
</evidence>
<evidence type="ECO:0000313" key="2">
    <source>
        <dbReference type="EMBL" id="CAA7042930.1"/>
    </source>
</evidence>
<dbReference type="Proteomes" id="UP000467841">
    <property type="component" value="Unassembled WGS sequence"/>
</dbReference>
<accession>A0A6D2JMH0</accession>
<comment type="caution">
    <text evidence="2">The sequence shown here is derived from an EMBL/GenBank/DDBJ whole genome shotgun (WGS) entry which is preliminary data.</text>
</comment>
<organism evidence="2 3">
    <name type="scientific">Microthlaspi erraticum</name>
    <dbReference type="NCBI Taxonomy" id="1685480"/>
    <lineage>
        <taxon>Eukaryota</taxon>
        <taxon>Viridiplantae</taxon>
        <taxon>Streptophyta</taxon>
        <taxon>Embryophyta</taxon>
        <taxon>Tracheophyta</taxon>
        <taxon>Spermatophyta</taxon>
        <taxon>Magnoliopsida</taxon>
        <taxon>eudicotyledons</taxon>
        <taxon>Gunneridae</taxon>
        <taxon>Pentapetalae</taxon>
        <taxon>rosids</taxon>
        <taxon>malvids</taxon>
        <taxon>Brassicales</taxon>
        <taxon>Brassicaceae</taxon>
        <taxon>Coluteocarpeae</taxon>
        <taxon>Microthlaspi</taxon>
    </lineage>
</organism>
<proteinExistence type="predicted"/>
<evidence type="ECO:0000313" key="3">
    <source>
        <dbReference type="Proteomes" id="UP000467841"/>
    </source>
</evidence>
<keyword evidence="3" id="KW-1185">Reference proteome</keyword>
<dbReference type="AlphaFoldDB" id="A0A6D2JMH0"/>
<feature type="region of interest" description="Disordered" evidence="1">
    <location>
        <begin position="1"/>
        <end position="52"/>
    </location>
</feature>
<reference evidence="2" key="1">
    <citation type="submission" date="2020-01" db="EMBL/GenBank/DDBJ databases">
        <authorList>
            <person name="Mishra B."/>
        </authorList>
    </citation>
    <scope>NUCLEOTIDE SEQUENCE [LARGE SCALE GENOMIC DNA]</scope>
</reference>
<sequence>MDRTKQNRMGMNGTRRNETTRNKKQDEVEWKENEWDEEKRDVNEWDGAERDEKKQVEMRSLSNFLKHSVSFCSRLCSVLLVLPSDYSDLLLVHLRSSPPVCSFAISSEYLINAPQMQWKCKMLS</sequence>
<gene>
    <name evidence="2" type="ORF">MERR_LOCUS30165</name>
</gene>
<feature type="compositionally biased region" description="Basic and acidic residues" evidence="1">
    <location>
        <begin position="15"/>
        <end position="52"/>
    </location>
</feature>
<name>A0A6D2JMH0_9BRAS</name>
<dbReference type="EMBL" id="CACVBM020001274">
    <property type="protein sequence ID" value="CAA7042930.1"/>
    <property type="molecule type" value="Genomic_DNA"/>
</dbReference>
<protein>
    <submittedName>
        <fullName evidence="2">Uncharacterized protein</fullName>
    </submittedName>
</protein>